<keyword evidence="5" id="KW-0997">Cell inner membrane</keyword>
<keyword evidence="4 13" id="KW-1003">Cell membrane</keyword>
<evidence type="ECO:0000256" key="3">
    <source>
        <dbReference type="ARBA" id="ARBA00022448"/>
    </source>
</evidence>
<dbReference type="RefSeq" id="WP_106481636.1">
    <property type="nucleotide sequence ID" value="NZ_CP032819.1"/>
</dbReference>
<evidence type="ECO:0000256" key="12">
    <source>
        <dbReference type="ARBA" id="ARBA00023136"/>
    </source>
</evidence>
<dbReference type="PANTHER" id="PTHR30365:SF0">
    <property type="entry name" value="CYTOCHROME BD-I UBIQUINOL OXIDASE SUBUNIT 1"/>
    <property type="match status" value="1"/>
</dbReference>
<keyword evidence="8 13" id="KW-0479">Metal-binding</keyword>
<keyword evidence="15" id="KW-1185">Reference proteome</keyword>
<dbReference type="InterPro" id="IPR002585">
    <property type="entry name" value="Cyt-d_ubiquinol_oxidase_su_1"/>
</dbReference>
<organism evidence="14 15">
    <name type="scientific">Butyricimonas faecalis</name>
    <dbReference type="NCBI Taxonomy" id="2093856"/>
    <lineage>
        <taxon>Bacteria</taxon>
        <taxon>Pseudomonadati</taxon>
        <taxon>Bacteroidota</taxon>
        <taxon>Bacteroidia</taxon>
        <taxon>Bacteroidales</taxon>
        <taxon>Odoribacteraceae</taxon>
        <taxon>Butyricimonas</taxon>
    </lineage>
</organism>
<feature type="transmembrane region" description="Helical" evidence="13">
    <location>
        <begin position="197"/>
        <end position="214"/>
    </location>
</feature>
<evidence type="ECO:0000313" key="15">
    <source>
        <dbReference type="Proteomes" id="UP000270673"/>
    </source>
</evidence>
<dbReference type="GO" id="GO:0046872">
    <property type="term" value="F:metal ion binding"/>
    <property type="evidence" value="ECO:0007669"/>
    <property type="project" value="UniProtKB-UniRule"/>
</dbReference>
<keyword evidence="3 13" id="KW-0813">Transport</keyword>
<protein>
    <submittedName>
        <fullName evidence="14">Cytochrome ubiquinol oxidase subunit I</fullName>
    </submittedName>
</protein>
<dbReference type="GO" id="GO:0020037">
    <property type="term" value="F:heme binding"/>
    <property type="evidence" value="ECO:0007669"/>
    <property type="project" value="TreeGrafter"/>
</dbReference>
<evidence type="ECO:0000256" key="7">
    <source>
        <dbReference type="ARBA" id="ARBA00022692"/>
    </source>
</evidence>
<feature type="transmembrane region" description="Helical" evidence="13">
    <location>
        <begin position="482"/>
        <end position="500"/>
    </location>
</feature>
<keyword evidence="12 13" id="KW-0472">Membrane</keyword>
<keyword evidence="9 13" id="KW-0249">Electron transport</keyword>
<keyword evidence="7 13" id="KW-0812">Transmembrane</keyword>
<evidence type="ECO:0000256" key="8">
    <source>
        <dbReference type="ARBA" id="ARBA00022723"/>
    </source>
</evidence>
<evidence type="ECO:0000256" key="10">
    <source>
        <dbReference type="ARBA" id="ARBA00022989"/>
    </source>
</evidence>
<dbReference type="OrthoDB" id="9807042at2"/>
<evidence type="ECO:0000256" key="11">
    <source>
        <dbReference type="ARBA" id="ARBA00023004"/>
    </source>
</evidence>
<dbReference type="EMBL" id="CP032819">
    <property type="protein sequence ID" value="AZS31229.1"/>
    <property type="molecule type" value="Genomic_DNA"/>
</dbReference>
<dbReference type="GO" id="GO:0009055">
    <property type="term" value="F:electron transfer activity"/>
    <property type="evidence" value="ECO:0007669"/>
    <property type="project" value="UniProtKB-UniRule"/>
</dbReference>
<evidence type="ECO:0000256" key="9">
    <source>
        <dbReference type="ARBA" id="ARBA00022982"/>
    </source>
</evidence>
<evidence type="ECO:0000256" key="4">
    <source>
        <dbReference type="ARBA" id="ARBA00022475"/>
    </source>
</evidence>
<keyword evidence="10 13" id="KW-1133">Transmembrane helix</keyword>
<reference evidence="14 15" key="1">
    <citation type="submission" date="2018-10" db="EMBL/GenBank/DDBJ databases">
        <title>Butyricimonas faecalis sp. nov., isolated from human faeces and emended description of the genus Butyricimonas.</title>
        <authorList>
            <person name="Le Roy T."/>
            <person name="Van der Smissen P."/>
            <person name="Paquot A."/>
            <person name="Delzenne N."/>
            <person name="Muccioli G."/>
            <person name="Collet J.-F."/>
            <person name="Cani P.D."/>
        </authorList>
    </citation>
    <scope>NUCLEOTIDE SEQUENCE [LARGE SCALE GENOMIC DNA]</scope>
    <source>
        <strain evidence="14 15">H184</strain>
    </source>
</reference>
<feature type="transmembrane region" description="Helical" evidence="13">
    <location>
        <begin position="433"/>
        <end position="456"/>
    </location>
</feature>
<dbReference type="AlphaFoldDB" id="A0A3S9VXH1"/>
<feature type="transmembrane region" description="Helical" evidence="13">
    <location>
        <begin position="23"/>
        <end position="41"/>
    </location>
</feature>
<dbReference type="GO" id="GO:0019646">
    <property type="term" value="P:aerobic electron transport chain"/>
    <property type="evidence" value="ECO:0007669"/>
    <property type="project" value="InterPro"/>
</dbReference>
<name>A0A3S9VXH1_9BACT</name>
<dbReference type="PIRSF" id="PIRSF006446">
    <property type="entry name" value="Cyt_quinol_oxidase_1"/>
    <property type="match status" value="1"/>
</dbReference>
<feature type="transmembrane region" description="Helical" evidence="13">
    <location>
        <begin position="103"/>
        <end position="124"/>
    </location>
</feature>
<evidence type="ECO:0000256" key="13">
    <source>
        <dbReference type="PIRNR" id="PIRNR006446"/>
    </source>
</evidence>
<dbReference type="GO" id="GO:0005886">
    <property type="term" value="C:plasma membrane"/>
    <property type="evidence" value="ECO:0007669"/>
    <property type="project" value="UniProtKB-SubCell"/>
</dbReference>
<feature type="transmembrane region" description="Helical" evidence="13">
    <location>
        <begin position="397"/>
        <end position="421"/>
    </location>
</feature>
<feature type="transmembrane region" description="Helical" evidence="13">
    <location>
        <begin position="61"/>
        <end position="83"/>
    </location>
</feature>
<dbReference type="PANTHER" id="PTHR30365">
    <property type="entry name" value="CYTOCHROME D UBIQUINOL OXIDASE"/>
    <property type="match status" value="1"/>
</dbReference>
<dbReference type="KEGG" id="buy:D8S85_17815"/>
<gene>
    <name evidence="14" type="ORF">D8S85_17815</name>
</gene>
<keyword evidence="6 13" id="KW-0349">Heme</keyword>
<dbReference type="Proteomes" id="UP000270673">
    <property type="component" value="Chromosome"/>
</dbReference>
<proteinExistence type="inferred from homology"/>
<evidence type="ECO:0000313" key="14">
    <source>
        <dbReference type="EMBL" id="AZS31229.1"/>
    </source>
</evidence>
<comment type="subcellular location">
    <subcellularLocation>
        <location evidence="1">Cell inner membrane</location>
        <topology evidence="1">Multi-pass membrane protein</topology>
    </subcellularLocation>
</comment>
<sequence length="518" mass="58511">MLLDLTTTTLVEWSRWQFAMTAIYHYMFVPLTLGLALMLAIMETMWVKTGDPSWLNATKFWMKLFGINFAIGVATGLILEFQFGTNWSNYSWFVGDIFGAPLAIEGIIAFFLESTFVAVMFFGWNKVSKRFHLVSTWMVFVGANISALWILVANAWMQNPVGMEFNPLTARNEMDDFWAILFSPTAISKFTHTVTSAYTLSACFVVGVSSWFILKKRNLEFARKSIMLASVFGLISILLTMYTGDSSAQDVTKTQPMKFAAMEGLNEGGNGVEFTVIGIPTIDPSLPTPKMKKMEYAIHIPQMLSFLGYHDFNAYIPGIQNILDGYTSQEGITYPSLEQRMANGRTAIDALKTYKQAVKDGNHHLADSTLQVFKANYSDFGYGYLSSPHDAIPHVPLVFYSFRIMVGLGMLFTLLFILSLWYAKKRKFEKFKLIPYLALVCVPLAYIASQCGWIVAEVGRQPWVVQDLMPTNVAVTKIASDWVITTFWMFAILFTVLLIAELKIMFHQIKKGPENHES</sequence>
<dbReference type="GO" id="GO:0070069">
    <property type="term" value="C:cytochrome complex"/>
    <property type="evidence" value="ECO:0007669"/>
    <property type="project" value="UniProtKB-UniRule"/>
</dbReference>
<evidence type="ECO:0000256" key="5">
    <source>
        <dbReference type="ARBA" id="ARBA00022519"/>
    </source>
</evidence>
<feature type="transmembrane region" description="Helical" evidence="13">
    <location>
        <begin position="136"/>
        <end position="157"/>
    </location>
</feature>
<evidence type="ECO:0000256" key="1">
    <source>
        <dbReference type="ARBA" id="ARBA00004429"/>
    </source>
</evidence>
<keyword evidence="11 13" id="KW-0408">Iron</keyword>
<feature type="transmembrane region" description="Helical" evidence="13">
    <location>
        <begin position="226"/>
        <end position="244"/>
    </location>
</feature>
<dbReference type="GO" id="GO:0016682">
    <property type="term" value="F:oxidoreductase activity, acting on diphenols and related substances as donors, oxygen as acceptor"/>
    <property type="evidence" value="ECO:0007669"/>
    <property type="project" value="TreeGrafter"/>
</dbReference>
<accession>A0A3S9VXH1</accession>
<comment type="similarity">
    <text evidence="2 13">Belongs to the cytochrome ubiquinol oxidase subunit 1 family.</text>
</comment>
<evidence type="ECO:0000256" key="6">
    <source>
        <dbReference type="ARBA" id="ARBA00022617"/>
    </source>
</evidence>
<evidence type="ECO:0000256" key="2">
    <source>
        <dbReference type="ARBA" id="ARBA00009819"/>
    </source>
</evidence>
<dbReference type="Pfam" id="PF01654">
    <property type="entry name" value="Cyt_bd_oxida_I"/>
    <property type="match status" value="1"/>
</dbReference>